<dbReference type="EMBL" id="JALKCH010000002">
    <property type="protein sequence ID" value="MCK0195967.1"/>
    <property type="molecule type" value="Genomic_DNA"/>
</dbReference>
<dbReference type="InterPro" id="IPR049453">
    <property type="entry name" value="Memb_transporter_dom"/>
</dbReference>
<name>A0ABT0D7Q0_9HYPH</name>
<proteinExistence type="predicted"/>
<reference evidence="7 8" key="1">
    <citation type="submission" date="2022-04" db="EMBL/GenBank/DDBJ databases">
        <authorList>
            <person name="Grouzdev D.S."/>
            <person name="Pantiukh K.S."/>
            <person name="Krutkina M.S."/>
        </authorList>
    </citation>
    <scope>NUCLEOTIDE SEQUENCE [LARGE SCALE GENOMIC DNA]</scope>
    <source>
        <strain evidence="7 8">6x-1</strain>
    </source>
</reference>
<evidence type="ECO:0000256" key="2">
    <source>
        <dbReference type="ARBA" id="ARBA00022692"/>
    </source>
</evidence>
<comment type="caution">
    <text evidence="7">The sequence shown here is derived from an EMBL/GenBank/DDBJ whole genome shotgun (WGS) entry which is preliminary data.</text>
</comment>
<organism evidence="7 8">
    <name type="scientific">Ancylobacter crimeensis</name>
    <dbReference type="NCBI Taxonomy" id="2579147"/>
    <lineage>
        <taxon>Bacteria</taxon>
        <taxon>Pseudomonadati</taxon>
        <taxon>Pseudomonadota</taxon>
        <taxon>Alphaproteobacteria</taxon>
        <taxon>Hyphomicrobiales</taxon>
        <taxon>Xanthobacteraceae</taxon>
        <taxon>Ancylobacter</taxon>
    </lineage>
</organism>
<feature type="transmembrane region" description="Helical" evidence="5">
    <location>
        <begin position="125"/>
        <end position="142"/>
    </location>
</feature>
<protein>
    <submittedName>
        <fullName evidence="7">FUSC family protein</fullName>
    </submittedName>
</protein>
<evidence type="ECO:0000256" key="4">
    <source>
        <dbReference type="ARBA" id="ARBA00023136"/>
    </source>
</evidence>
<sequence>MDAGSELPRVETPPRPPLWRGDGTIGRALRFTLAVMGPIGIGLVVGPAPWMTYGIVTTILAFLLDMGGRFAPRLGWMLGAAFVICAGAAFGTLVHDHPVSTFLAFSLAGIAYALVEALNPGIAGAVRLFCLALAIGAHFVQITPLNAAAAFAAALYGYLISVLWDLLIGGERPSSAPYLAEIVKRLRMTERERWRFAAAVAIVLPLSSVASVALGLHKPYWTLIAVVVVLRQDALSSQRIMLEVMIGSVLGVAIAIAIALLVPDRGWLIGAMLLAALLRWPAQDYNGVFGNAALAAFIALLLQVVDRSFGLAAHDTEERVLDFALGCSFAMLGLLLDWTFARIAGHAPGR</sequence>
<dbReference type="Pfam" id="PF13515">
    <property type="entry name" value="FUSC_2"/>
    <property type="match status" value="1"/>
</dbReference>
<feature type="transmembrane region" description="Helical" evidence="5">
    <location>
        <begin position="39"/>
        <end position="64"/>
    </location>
</feature>
<keyword evidence="3 5" id="KW-1133">Transmembrane helix</keyword>
<evidence type="ECO:0000256" key="3">
    <source>
        <dbReference type="ARBA" id="ARBA00022989"/>
    </source>
</evidence>
<feature type="transmembrane region" description="Helical" evidence="5">
    <location>
        <begin position="194"/>
        <end position="216"/>
    </location>
</feature>
<dbReference type="RefSeq" id="WP_247026540.1">
    <property type="nucleotide sequence ID" value="NZ_JALKCH010000002.1"/>
</dbReference>
<feature type="transmembrane region" description="Helical" evidence="5">
    <location>
        <begin position="321"/>
        <end position="341"/>
    </location>
</feature>
<feature type="transmembrane region" description="Helical" evidence="5">
    <location>
        <begin position="76"/>
        <end position="94"/>
    </location>
</feature>
<feature type="transmembrane region" description="Helical" evidence="5">
    <location>
        <begin position="240"/>
        <end position="261"/>
    </location>
</feature>
<evidence type="ECO:0000259" key="6">
    <source>
        <dbReference type="Pfam" id="PF13515"/>
    </source>
</evidence>
<dbReference type="Proteomes" id="UP001203284">
    <property type="component" value="Unassembled WGS sequence"/>
</dbReference>
<feature type="domain" description="Integral membrane bound transporter" evidence="6">
    <location>
        <begin position="208"/>
        <end position="332"/>
    </location>
</feature>
<gene>
    <name evidence="7" type="ORF">MWN34_03480</name>
</gene>
<evidence type="ECO:0000256" key="5">
    <source>
        <dbReference type="SAM" id="Phobius"/>
    </source>
</evidence>
<feature type="transmembrane region" description="Helical" evidence="5">
    <location>
        <begin position="148"/>
        <end position="168"/>
    </location>
</feature>
<evidence type="ECO:0000313" key="7">
    <source>
        <dbReference type="EMBL" id="MCK0195967.1"/>
    </source>
</evidence>
<keyword evidence="4 5" id="KW-0472">Membrane</keyword>
<evidence type="ECO:0000256" key="1">
    <source>
        <dbReference type="ARBA" id="ARBA00004141"/>
    </source>
</evidence>
<keyword evidence="2 5" id="KW-0812">Transmembrane</keyword>
<keyword evidence="8" id="KW-1185">Reference proteome</keyword>
<feature type="transmembrane region" description="Helical" evidence="5">
    <location>
        <begin position="288"/>
        <end position="309"/>
    </location>
</feature>
<feature type="transmembrane region" description="Helical" evidence="5">
    <location>
        <begin position="100"/>
        <end position="118"/>
    </location>
</feature>
<accession>A0ABT0D7Q0</accession>
<evidence type="ECO:0000313" key="8">
    <source>
        <dbReference type="Proteomes" id="UP001203284"/>
    </source>
</evidence>
<comment type="subcellular location">
    <subcellularLocation>
        <location evidence="1">Membrane</location>
        <topology evidence="1">Multi-pass membrane protein</topology>
    </subcellularLocation>
</comment>